<dbReference type="InterPro" id="IPR009057">
    <property type="entry name" value="Homeodomain-like_sf"/>
</dbReference>
<dbReference type="Pfam" id="PF13565">
    <property type="entry name" value="HTH_32"/>
    <property type="match status" value="1"/>
</dbReference>
<dbReference type="InParanoid" id="D6TKL8"/>
<organism evidence="1 2">
    <name type="scientific">Ktedonobacter racemifer DSM 44963</name>
    <dbReference type="NCBI Taxonomy" id="485913"/>
    <lineage>
        <taxon>Bacteria</taxon>
        <taxon>Bacillati</taxon>
        <taxon>Chloroflexota</taxon>
        <taxon>Ktedonobacteria</taxon>
        <taxon>Ktedonobacterales</taxon>
        <taxon>Ktedonobacteraceae</taxon>
        <taxon>Ktedonobacter</taxon>
    </lineage>
</organism>
<evidence type="ECO:0000313" key="1">
    <source>
        <dbReference type="EMBL" id="EFH86318.1"/>
    </source>
</evidence>
<evidence type="ECO:0008006" key="3">
    <source>
        <dbReference type="Google" id="ProtNLM"/>
    </source>
</evidence>
<dbReference type="SUPFAM" id="SSF46689">
    <property type="entry name" value="Homeodomain-like"/>
    <property type="match status" value="1"/>
</dbReference>
<proteinExistence type="predicted"/>
<dbReference type="AlphaFoldDB" id="D6TKL8"/>
<dbReference type="OrthoDB" id="9151938at2"/>
<dbReference type="EMBL" id="ADVG01000002">
    <property type="protein sequence ID" value="EFH86318.1"/>
    <property type="molecule type" value="Genomic_DNA"/>
</dbReference>
<sequence>MSKIQKDPLRELSQQEEQALQKLAKSTSERMDIIKRANALLSVRAGKSYTEAAIVAGYKSNDTISRLVSRFNQHGLLALSIATGRGRKPTYTSAQQTRILAEVQRKPDHQEDQTGIWSLMTLRRALRKTDLPHVGAETIRQVLHESGYSYQRTRTWCRTGYALRKRKSGTVTVYDPETPKKN</sequence>
<dbReference type="Proteomes" id="UP000004508">
    <property type="component" value="Unassembled WGS sequence"/>
</dbReference>
<protein>
    <recommendedName>
        <fullName evidence="3">Transposase</fullName>
    </recommendedName>
</protein>
<reference evidence="1 2" key="1">
    <citation type="journal article" date="2011" name="Stand. Genomic Sci.">
        <title>Non-contiguous finished genome sequence and contextual data of the filamentous soil bacterium Ktedonobacter racemifer type strain (SOSP1-21).</title>
        <authorList>
            <person name="Chang Y.J."/>
            <person name="Land M."/>
            <person name="Hauser L."/>
            <person name="Chertkov O."/>
            <person name="Del Rio T.G."/>
            <person name="Nolan M."/>
            <person name="Copeland A."/>
            <person name="Tice H."/>
            <person name="Cheng J.F."/>
            <person name="Lucas S."/>
            <person name="Han C."/>
            <person name="Goodwin L."/>
            <person name="Pitluck S."/>
            <person name="Ivanova N."/>
            <person name="Ovchinikova G."/>
            <person name="Pati A."/>
            <person name="Chen A."/>
            <person name="Palaniappan K."/>
            <person name="Mavromatis K."/>
            <person name="Liolios K."/>
            <person name="Brettin T."/>
            <person name="Fiebig A."/>
            <person name="Rohde M."/>
            <person name="Abt B."/>
            <person name="Goker M."/>
            <person name="Detter J.C."/>
            <person name="Woyke T."/>
            <person name="Bristow J."/>
            <person name="Eisen J.A."/>
            <person name="Markowitz V."/>
            <person name="Hugenholtz P."/>
            <person name="Kyrpides N.C."/>
            <person name="Klenk H.P."/>
            <person name="Lapidus A."/>
        </authorList>
    </citation>
    <scope>NUCLEOTIDE SEQUENCE [LARGE SCALE GENOMIC DNA]</scope>
    <source>
        <strain evidence="2">DSM 44963</strain>
    </source>
</reference>
<evidence type="ECO:0000313" key="2">
    <source>
        <dbReference type="Proteomes" id="UP000004508"/>
    </source>
</evidence>
<gene>
    <name evidence="1" type="ORF">Krac_7611</name>
</gene>
<keyword evidence="2" id="KW-1185">Reference proteome</keyword>
<dbReference type="eggNOG" id="COG3415">
    <property type="taxonomic scope" value="Bacteria"/>
</dbReference>
<dbReference type="RefSeq" id="WP_007910533.1">
    <property type="nucleotide sequence ID" value="NZ_ADVG01000002.1"/>
</dbReference>
<accession>D6TKL8</accession>
<comment type="caution">
    <text evidence="1">The sequence shown here is derived from an EMBL/GenBank/DDBJ whole genome shotgun (WGS) entry which is preliminary data.</text>
</comment>
<name>D6TKL8_KTERA</name>